<dbReference type="KEGG" id="scad:DN051_13805"/>
<evidence type="ECO:0000313" key="3">
    <source>
        <dbReference type="EMBL" id="AWW37595.1"/>
    </source>
</evidence>
<dbReference type="InterPro" id="IPR036086">
    <property type="entry name" value="ParB/Sulfiredoxin_sf"/>
</dbReference>
<dbReference type="Gene3D" id="3.90.1530.10">
    <property type="entry name" value="Conserved hypothetical protein from pyrococcus furiosus pfu- 392566-001, ParB domain"/>
    <property type="match status" value="1"/>
</dbReference>
<dbReference type="InterPro" id="IPR003115">
    <property type="entry name" value="ParB_N"/>
</dbReference>
<feature type="domain" description="ParB-like N-terminal" evidence="2">
    <location>
        <begin position="35"/>
        <end position="119"/>
    </location>
</feature>
<feature type="compositionally biased region" description="Low complexity" evidence="1">
    <location>
        <begin position="252"/>
        <end position="262"/>
    </location>
</feature>
<gene>
    <name evidence="3" type="ORF">DN051_13805</name>
</gene>
<proteinExistence type="predicted"/>
<dbReference type="SMART" id="SM00470">
    <property type="entry name" value="ParB"/>
    <property type="match status" value="1"/>
</dbReference>
<evidence type="ECO:0000313" key="4">
    <source>
        <dbReference type="Proteomes" id="UP000249616"/>
    </source>
</evidence>
<name>A0A2Z4IXQ2_9ACTN</name>
<feature type="compositionally biased region" description="Basic and acidic residues" evidence="1">
    <location>
        <begin position="166"/>
        <end position="183"/>
    </location>
</feature>
<organism evidence="3 4">
    <name type="scientific">Streptomyces cadmiisoli</name>
    <dbReference type="NCBI Taxonomy" id="2184053"/>
    <lineage>
        <taxon>Bacteria</taxon>
        <taxon>Bacillati</taxon>
        <taxon>Actinomycetota</taxon>
        <taxon>Actinomycetes</taxon>
        <taxon>Kitasatosporales</taxon>
        <taxon>Streptomycetaceae</taxon>
        <taxon>Streptomyces</taxon>
        <taxon>Streptomyces aurantiacus group</taxon>
    </lineage>
</organism>
<keyword evidence="4" id="KW-1185">Reference proteome</keyword>
<sequence>MDTRTVERFRPNLSEILPELTTDGARLGFAAPERRAVPIDSLIPADSPRMKGIDQGHVDILNEVEARLPPIVVHRPTWRVVDGMHRLDAARRRGDTTIDAYLLDVPEHELFAISVRLNTAHGMPLSYAERVAAAGRLLRENPEMSDRYVAVVAGLSARTVARVRRSTGEDPHLNARIGMDGKVHPRGVAQGRERAGRMLTERPDASLREVARAAGISLGTAHDVKMRLLRGEDPMPNGGRSMAVEQQSRQNPARAPRDALPLPTAELLKRLRRDPALRSTESGRVVLRLLAMHDLDTSAWTSIVMNLPTHCTDAVAMLARQSALRWTQFADQLEEEAVTRTRTAE</sequence>
<reference evidence="3 4" key="1">
    <citation type="journal article" date="2019" name="Int. J. Syst. Evol. Microbiol.">
        <title>Streptomyces cadmiisoli sp. nov., a novel actinomycete isolated from cadmium-contaminated soil.</title>
        <authorList>
            <person name="Li K."/>
            <person name="Tang X."/>
            <person name="Zhao J."/>
            <person name="Guo Y."/>
            <person name="Tang Y."/>
            <person name="Gao J."/>
        </authorList>
    </citation>
    <scope>NUCLEOTIDE SEQUENCE [LARGE SCALE GENOMIC DNA]</scope>
    <source>
        <strain evidence="3 4">ZFG47</strain>
    </source>
</reference>
<evidence type="ECO:0000259" key="2">
    <source>
        <dbReference type="SMART" id="SM00470"/>
    </source>
</evidence>
<accession>A0A2Z4IXQ2</accession>
<feature type="region of interest" description="Disordered" evidence="1">
    <location>
        <begin position="166"/>
        <end position="185"/>
    </location>
</feature>
<protein>
    <recommendedName>
        <fullName evidence="2">ParB-like N-terminal domain-containing protein</fullName>
    </recommendedName>
</protein>
<dbReference type="EMBL" id="CP030073">
    <property type="protein sequence ID" value="AWW37595.1"/>
    <property type="molecule type" value="Genomic_DNA"/>
</dbReference>
<feature type="region of interest" description="Disordered" evidence="1">
    <location>
        <begin position="233"/>
        <end position="262"/>
    </location>
</feature>
<dbReference type="AlphaFoldDB" id="A0A2Z4IXQ2"/>
<dbReference type="SUPFAM" id="SSF110849">
    <property type="entry name" value="ParB/Sulfiredoxin"/>
    <property type="match status" value="1"/>
</dbReference>
<dbReference type="Proteomes" id="UP000249616">
    <property type="component" value="Chromosome"/>
</dbReference>
<evidence type="ECO:0000256" key="1">
    <source>
        <dbReference type="SAM" id="MobiDB-lite"/>
    </source>
</evidence>